<name>A0A9P3GE53_9APHY</name>
<gene>
    <name evidence="1" type="ORF">PsYK624_088390</name>
</gene>
<dbReference type="AlphaFoldDB" id="A0A9P3GE53"/>
<accession>A0A9P3GE53</accession>
<evidence type="ECO:0000313" key="1">
    <source>
        <dbReference type="EMBL" id="GJE92684.1"/>
    </source>
</evidence>
<proteinExistence type="predicted"/>
<keyword evidence="2" id="KW-1185">Reference proteome</keyword>
<organism evidence="1 2">
    <name type="scientific">Phanerochaete sordida</name>
    <dbReference type="NCBI Taxonomy" id="48140"/>
    <lineage>
        <taxon>Eukaryota</taxon>
        <taxon>Fungi</taxon>
        <taxon>Dikarya</taxon>
        <taxon>Basidiomycota</taxon>
        <taxon>Agaricomycotina</taxon>
        <taxon>Agaricomycetes</taxon>
        <taxon>Polyporales</taxon>
        <taxon>Phanerochaetaceae</taxon>
        <taxon>Phanerochaete</taxon>
    </lineage>
</organism>
<sequence length="72" mass="7927">MRPLDSTLSVTCLFLATTFARRNSIFEVLHSPRLRRSGPLSRGAATPPGLAWAPWFVGRTPSVAKVDRSRCS</sequence>
<dbReference type="EMBL" id="BPQB01000028">
    <property type="protein sequence ID" value="GJE92684.1"/>
    <property type="molecule type" value="Genomic_DNA"/>
</dbReference>
<protein>
    <submittedName>
        <fullName evidence="1">Uncharacterized protein</fullName>
    </submittedName>
</protein>
<dbReference type="Proteomes" id="UP000703269">
    <property type="component" value="Unassembled WGS sequence"/>
</dbReference>
<evidence type="ECO:0000313" key="2">
    <source>
        <dbReference type="Proteomes" id="UP000703269"/>
    </source>
</evidence>
<reference evidence="1 2" key="1">
    <citation type="submission" date="2021-08" db="EMBL/GenBank/DDBJ databases">
        <title>Draft Genome Sequence of Phanerochaete sordida strain YK-624.</title>
        <authorList>
            <person name="Mori T."/>
            <person name="Dohra H."/>
            <person name="Suzuki T."/>
            <person name="Kawagishi H."/>
            <person name="Hirai H."/>
        </authorList>
    </citation>
    <scope>NUCLEOTIDE SEQUENCE [LARGE SCALE GENOMIC DNA]</scope>
    <source>
        <strain evidence="1 2">YK-624</strain>
    </source>
</reference>
<comment type="caution">
    <text evidence="1">The sequence shown here is derived from an EMBL/GenBank/DDBJ whole genome shotgun (WGS) entry which is preliminary data.</text>
</comment>